<dbReference type="Proteomes" id="UP000627573">
    <property type="component" value="Unassembled WGS sequence"/>
</dbReference>
<evidence type="ECO:0000313" key="2">
    <source>
        <dbReference type="Proteomes" id="UP000627573"/>
    </source>
</evidence>
<gene>
    <name evidence="1" type="ORF">I3517_06680</name>
</gene>
<protein>
    <submittedName>
        <fullName evidence="1">Uncharacterized protein</fullName>
    </submittedName>
</protein>
<organism evidence="1 2">
    <name type="scientific">Rhodococcus erythropolis</name>
    <name type="common">Arthrobacter picolinophilus</name>
    <dbReference type="NCBI Taxonomy" id="1833"/>
    <lineage>
        <taxon>Bacteria</taxon>
        <taxon>Bacillati</taxon>
        <taxon>Actinomycetota</taxon>
        <taxon>Actinomycetes</taxon>
        <taxon>Mycobacteriales</taxon>
        <taxon>Nocardiaceae</taxon>
        <taxon>Rhodococcus</taxon>
        <taxon>Rhodococcus erythropolis group</taxon>
    </lineage>
</organism>
<dbReference type="AlphaFoldDB" id="A0A8I0ZTF2"/>
<dbReference type="RefSeq" id="WP_157920620.1">
    <property type="nucleotide sequence ID" value="NZ_JAECSB010000028.1"/>
</dbReference>
<evidence type="ECO:0000313" key="1">
    <source>
        <dbReference type="EMBL" id="MBH5142297.1"/>
    </source>
</evidence>
<proteinExistence type="predicted"/>
<reference evidence="1 2" key="1">
    <citation type="submission" date="2020-12" db="EMBL/GenBank/DDBJ databases">
        <title>Draft genome sequence of furan degrading bacterial strain FUR100.</title>
        <authorList>
            <person name="Woiski C."/>
        </authorList>
    </citation>
    <scope>NUCLEOTIDE SEQUENCE [LARGE SCALE GENOMIC DNA]</scope>
    <source>
        <strain evidence="1 2">FUR100</strain>
    </source>
</reference>
<sequence length="259" mass="26926">MMKSGIKFERDEGTMKKMRHSAVRQIATSVAIPAAAIGLVLAAVSPASAHTVATTDNMACMGDPVASGIANVHQSLVAFTENVTHPTANTFHVQPGTQVFNNSTPFAMKRLENVRMVYKITDTSKFVSAAVGTAGSGYTGTPAVTRVDATLAPSATGSYLLLSGITVPAVAGATTSFVQPGITINQTDDADLYLEINRDGDAGKYANSKNFLTFTSVATFLGFEQKAATMCLATDVSARSDSDIGSVLATNDLGGDLHP</sequence>
<keyword evidence="2" id="KW-1185">Reference proteome</keyword>
<comment type="caution">
    <text evidence="1">The sequence shown here is derived from an EMBL/GenBank/DDBJ whole genome shotgun (WGS) entry which is preliminary data.</text>
</comment>
<dbReference type="EMBL" id="JAECSB010000028">
    <property type="protein sequence ID" value="MBH5142297.1"/>
    <property type="molecule type" value="Genomic_DNA"/>
</dbReference>
<name>A0A8I0ZTF2_RHOER</name>
<accession>A0A8I0ZTF2</accession>